<keyword evidence="3" id="KW-1185">Reference proteome</keyword>
<dbReference type="AlphaFoldDB" id="A0A516V4Q2"/>
<evidence type="ECO:0000313" key="2">
    <source>
        <dbReference type="EMBL" id="QDQ73509.1"/>
    </source>
</evidence>
<evidence type="ECO:0000313" key="3">
    <source>
        <dbReference type="Proteomes" id="UP000315891"/>
    </source>
</evidence>
<evidence type="ECO:0000256" key="1">
    <source>
        <dbReference type="SAM" id="SignalP"/>
    </source>
</evidence>
<accession>A0A516V4Q2</accession>
<sequence length="186" mass="19756">MNHMRFAGMFAVVASMMLPPPTQAVSLDRSPTYPGANLCTLSIPTNNTKVRPKSTGFRNEGTTSSFVICSFDSAPGQASFGASAQSWDPTYYGVIFGSIDGLVHSFSCTAVNSWPSGNRYAPMYYATKTVTVDPEITAYDETDWFPVEFGGSTNIPTSGAFSVTCSLPPGVSILLGTLGAEEDIGF</sequence>
<dbReference type="RefSeq" id="WP_143879021.1">
    <property type="nucleotide sequence ID" value="NZ_BAABLZ010000001.1"/>
</dbReference>
<reference evidence="2 3" key="1">
    <citation type="submission" date="2019-07" db="EMBL/GenBank/DDBJ databases">
        <title>Lysobacter weifangensis sp. nov., isolated from bensulfuron-methyl contaminated farmland soil.</title>
        <authorList>
            <person name="Zhao H."/>
        </authorList>
    </citation>
    <scope>NUCLEOTIDE SEQUENCE [LARGE SCALE GENOMIC DNA]</scope>
    <source>
        <strain evidence="2 3">CC-Bw-6</strain>
    </source>
</reference>
<evidence type="ECO:0008006" key="4">
    <source>
        <dbReference type="Google" id="ProtNLM"/>
    </source>
</evidence>
<name>A0A516V4Q2_9GAMM</name>
<gene>
    <name evidence="2" type="ORF">FNZ56_06300</name>
</gene>
<dbReference type="EMBL" id="CP041742">
    <property type="protein sequence ID" value="QDQ73509.1"/>
    <property type="molecule type" value="Genomic_DNA"/>
</dbReference>
<feature type="signal peptide" evidence="1">
    <location>
        <begin position="1"/>
        <end position="24"/>
    </location>
</feature>
<dbReference type="Proteomes" id="UP000315891">
    <property type="component" value="Chromosome"/>
</dbReference>
<keyword evidence="1" id="KW-0732">Signal</keyword>
<organism evidence="2 3">
    <name type="scientific">Pseudoluteimonas lycopersici</name>
    <dbReference type="NCBI Taxonomy" id="1324796"/>
    <lineage>
        <taxon>Bacteria</taxon>
        <taxon>Pseudomonadati</taxon>
        <taxon>Pseudomonadota</taxon>
        <taxon>Gammaproteobacteria</taxon>
        <taxon>Lysobacterales</taxon>
        <taxon>Lysobacteraceae</taxon>
        <taxon>Pseudoluteimonas</taxon>
    </lineage>
</organism>
<protein>
    <recommendedName>
        <fullName evidence="4">Secreted protein</fullName>
    </recommendedName>
</protein>
<proteinExistence type="predicted"/>
<feature type="chain" id="PRO_5022053174" description="Secreted protein" evidence="1">
    <location>
        <begin position="25"/>
        <end position="186"/>
    </location>
</feature>
<dbReference type="OrthoDB" id="6063089at2"/>